<feature type="transmembrane region" description="Helical" evidence="1">
    <location>
        <begin position="50"/>
        <end position="68"/>
    </location>
</feature>
<name>A0A2W4W8D4_9CYAN</name>
<accession>A0A2W4W8D4</accession>
<proteinExistence type="predicted"/>
<keyword evidence="1" id="KW-1133">Transmembrane helix</keyword>
<comment type="caution">
    <text evidence="2">The sequence shown here is derived from an EMBL/GenBank/DDBJ whole genome shotgun (WGS) entry which is preliminary data.</text>
</comment>
<organism evidence="2 3">
    <name type="scientific">Shackletoniella antarctica</name>
    <dbReference type="NCBI Taxonomy" id="268115"/>
    <lineage>
        <taxon>Bacteria</taxon>
        <taxon>Bacillati</taxon>
        <taxon>Cyanobacteriota</taxon>
        <taxon>Cyanophyceae</taxon>
        <taxon>Oculatellales</taxon>
        <taxon>Oculatellaceae</taxon>
        <taxon>Shackletoniella</taxon>
    </lineage>
</organism>
<sequence>MTVSTLTPPSVQCPECGVHSIVEYKPTVYHCLKCDFEKDLSIPPEPKGTGLGAAITGLAGFGLGLLILL</sequence>
<protein>
    <submittedName>
        <fullName evidence="2">Uncharacterized protein</fullName>
    </submittedName>
</protein>
<keyword evidence="1" id="KW-0472">Membrane</keyword>
<dbReference type="Proteomes" id="UP000249081">
    <property type="component" value="Unassembled WGS sequence"/>
</dbReference>
<reference evidence="3" key="1">
    <citation type="submission" date="2018-04" db="EMBL/GenBank/DDBJ databases">
        <authorList>
            <person name="Cornet L."/>
        </authorList>
    </citation>
    <scope>NUCLEOTIDE SEQUENCE [LARGE SCALE GENOMIC DNA]</scope>
</reference>
<evidence type="ECO:0000313" key="3">
    <source>
        <dbReference type="Proteomes" id="UP000249081"/>
    </source>
</evidence>
<dbReference type="AlphaFoldDB" id="A0A2W4W8D4"/>
<evidence type="ECO:0000313" key="2">
    <source>
        <dbReference type="EMBL" id="PZO41413.1"/>
    </source>
</evidence>
<evidence type="ECO:0000256" key="1">
    <source>
        <dbReference type="SAM" id="Phobius"/>
    </source>
</evidence>
<keyword evidence="1" id="KW-0812">Transmembrane</keyword>
<gene>
    <name evidence="2" type="ORF">DCF17_10705</name>
</gene>
<dbReference type="EMBL" id="QBMN01000064">
    <property type="protein sequence ID" value="PZO41413.1"/>
    <property type="molecule type" value="Genomic_DNA"/>
</dbReference>
<reference evidence="2 3" key="2">
    <citation type="submission" date="2018-06" db="EMBL/GenBank/DDBJ databases">
        <title>Metagenomic assembly of (sub)arctic Cyanobacteria and their associated microbiome from non-axenic cultures.</title>
        <authorList>
            <person name="Baurain D."/>
        </authorList>
    </citation>
    <scope>NUCLEOTIDE SEQUENCE [LARGE SCALE GENOMIC DNA]</scope>
    <source>
        <strain evidence="2">ULC041bin1</strain>
    </source>
</reference>